<dbReference type="Pfam" id="PF00672">
    <property type="entry name" value="HAMP"/>
    <property type="match status" value="1"/>
</dbReference>
<evidence type="ECO:0000256" key="8">
    <source>
        <dbReference type="ARBA" id="ARBA00022989"/>
    </source>
</evidence>
<evidence type="ECO:0000256" key="5">
    <source>
        <dbReference type="ARBA" id="ARBA00022679"/>
    </source>
</evidence>
<evidence type="ECO:0000256" key="9">
    <source>
        <dbReference type="ARBA" id="ARBA00023012"/>
    </source>
</evidence>
<dbReference type="Proteomes" id="UP000593892">
    <property type="component" value="Chromosome"/>
</dbReference>
<dbReference type="GO" id="GO:0005886">
    <property type="term" value="C:plasma membrane"/>
    <property type="evidence" value="ECO:0007669"/>
    <property type="project" value="TreeGrafter"/>
</dbReference>
<feature type="transmembrane region" description="Helical" evidence="11">
    <location>
        <begin position="20"/>
        <end position="41"/>
    </location>
</feature>
<dbReference type="PRINTS" id="PR00344">
    <property type="entry name" value="BCTRLSENSOR"/>
</dbReference>
<feature type="transmembrane region" description="Helical" evidence="11">
    <location>
        <begin position="182"/>
        <end position="201"/>
    </location>
</feature>
<dbReference type="InterPro" id="IPR003594">
    <property type="entry name" value="HATPase_dom"/>
</dbReference>
<evidence type="ECO:0000259" key="12">
    <source>
        <dbReference type="PROSITE" id="PS50109"/>
    </source>
</evidence>
<evidence type="ECO:0000256" key="4">
    <source>
        <dbReference type="ARBA" id="ARBA00022553"/>
    </source>
</evidence>
<dbReference type="SUPFAM" id="SSF55874">
    <property type="entry name" value="ATPase domain of HSP90 chaperone/DNA topoisomerase II/histidine kinase"/>
    <property type="match status" value="1"/>
</dbReference>
<evidence type="ECO:0000259" key="13">
    <source>
        <dbReference type="PROSITE" id="PS50885"/>
    </source>
</evidence>
<dbReference type="InterPro" id="IPR003660">
    <property type="entry name" value="HAMP_dom"/>
</dbReference>
<sequence length="496" mass="55193">MSDSIRQPTIWLRSLRGLRMRLAATYVLLFALALVGLGFVFRQSLTGILNQQSERVLDEEWRAMKAYLRFQRGELMWTYDPEDAEEAYAVDRLRRVLLLTDERGNVLELSSGYSALGSESIQQIRSVVQSREPISVVRHDFRGETYLVRMGIMRDQGRAFFVAIGLPVEDTLRIPDHLLRQYLLSVPVMLLVIVFVGWYMAGRALRPLHQVAETASAVAGGNLSLRIAPRGSGDELDVLIGAFNQMLERLELNFQQIRQFSLDASHELRTPITIIRGQLEVALLTAETREQFREAILTALLDVERMGQIVKSLLLLEQAESGQVVLQKTQLDIAKLAEELVSQFRIASDEKGLSLEVVAHGPCWAEVDRVQFDRLLSNLLSNALKYTHAGGRVEVILEQVDGAAHLTVSDNGQGIPAANLPHVFERFYRVRETTPDPDRGLGLGLAFVAWIARAHGGRVEVKSEPGQGSQFLVIFPAPAPVDATGPEPESTAGLLS</sequence>
<dbReference type="InterPro" id="IPR036097">
    <property type="entry name" value="HisK_dim/P_sf"/>
</dbReference>
<dbReference type="KEGG" id="pfer:IRI77_03785"/>
<dbReference type="CDD" id="cd00082">
    <property type="entry name" value="HisKA"/>
    <property type="match status" value="1"/>
</dbReference>
<proteinExistence type="predicted"/>
<keyword evidence="8 11" id="KW-1133">Transmembrane helix</keyword>
<dbReference type="CDD" id="cd06225">
    <property type="entry name" value="HAMP"/>
    <property type="match status" value="1"/>
</dbReference>
<evidence type="ECO:0000256" key="10">
    <source>
        <dbReference type="ARBA" id="ARBA00023136"/>
    </source>
</evidence>
<dbReference type="AlphaFoldDB" id="A0A7S7SM34"/>
<gene>
    <name evidence="14" type="ORF">IRI77_03785</name>
</gene>
<dbReference type="Pfam" id="PF00512">
    <property type="entry name" value="HisKA"/>
    <property type="match status" value="1"/>
</dbReference>
<evidence type="ECO:0000256" key="3">
    <source>
        <dbReference type="ARBA" id="ARBA00012438"/>
    </source>
</evidence>
<dbReference type="EC" id="2.7.13.3" evidence="3"/>
<dbReference type="PROSITE" id="PS50885">
    <property type="entry name" value="HAMP"/>
    <property type="match status" value="1"/>
</dbReference>
<dbReference type="SMART" id="SM00388">
    <property type="entry name" value="HisKA"/>
    <property type="match status" value="1"/>
</dbReference>
<feature type="domain" description="HAMP" evidence="13">
    <location>
        <begin position="202"/>
        <end position="255"/>
    </location>
</feature>
<protein>
    <recommendedName>
        <fullName evidence="3">histidine kinase</fullName>
        <ecNumber evidence="3">2.7.13.3</ecNumber>
    </recommendedName>
</protein>
<dbReference type="EMBL" id="CP063849">
    <property type="protein sequence ID" value="QOY89091.1"/>
    <property type="molecule type" value="Genomic_DNA"/>
</dbReference>
<keyword evidence="10 11" id="KW-0472">Membrane</keyword>
<evidence type="ECO:0000256" key="2">
    <source>
        <dbReference type="ARBA" id="ARBA00004370"/>
    </source>
</evidence>
<dbReference type="SUPFAM" id="SSF47384">
    <property type="entry name" value="Homodimeric domain of signal transducing histidine kinase"/>
    <property type="match status" value="1"/>
</dbReference>
<keyword evidence="9" id="KW-0902">Two-component regulatory system</keyword>
<evidence type="ECO:0000313" key="14">
    <source>
        <dbReference type="EMBL" id="QOY89091.1"/>
    </source>
</evidence>
<keyword evidence="5" id="KW-0808">Transferase</keyword>
<dbReference type="PANTHER" id="PTHR45436:SF5">
    <property type="entry name" value="SENSOR HISTIDINE KINASE TRCS"/>
    <property type="match status" value="1"/>
</dbReference>
<dbReference type="FunFam" id="3.30.565.10:FF:000006">
    <property type="entry name" value="Sensor histidine kinase WalK"/>
    <property type="match status" value="1"/>
</dbReference>
<evidence type="ECO:0000256" key="1">
    <source>
        <dbReference type="ARBA" id="ARBA00000085"/>
    </source>
</evidence>
<dbReference type="Gene3D" id="3.30.565.10">
    <property type="entry name" value="Histidine kinase-like ATPase, C-terminal domain"/>
    <property type="match status" value="1"/>
</dbReference>
<dbReference type="InterPro" id="IPR005467">
    <property type="entry name" value="His_kinase_dom"/>
</dbReference>
<dbReference type="Pfam" id="PF02518">
    <property type="entry name" value="HATPase_c"/>
    <property type="match status" value="1"/>
</dbReference>
<organism evidence="14 15">
    <name type="scientific">Paludibaculum fermentans</name>
    <dbReference type="NCBI Taxonomy" id="1473598"/>
    <lineage>
        <taxon>Bacteria</taxon>
        <taxon>Pseudomonadati</taxon>
        <taxon>Acidobacteriota</taxon>
        <taxon>Terriglobia</taxon>
        <taxon>Bryobacterales</taxon>
        <taxon>Bryobacteraceae</taxon>
        <taxon>Paludibaculum</taxon>
    </lineage>
</organism>
<evidence type="ECO:0000256" key="7">
    <source>
        <dbReference type="ARBA" id="ARBA00022777"/>
    </source>
</evidence>
<dbReference type="SUPFAM" id="SSF158472">
    <property type="entry name" value="HAMP domain-like"/>
    <property type="match status" value="1"/>
</dbReference>
<keyword evidence="15" id="KW-1185">Reference proteome</keyword>
<evidence type="ECO:0000256" key="6">
    <source>
        <dbReference type="ARBA" id="ARBA00022692"/>
    </source>
</evidence>
<comment type="subcellular location">
    <subcellularLocation>
        <location evidence="2">Membrane</location>
    </subcellularLocation>
</comment>
<dbReference type="RefSeq" id="WP_194450753.1">
    <property type="nucleotide sequence ID" value="NZ_CP063849.1"/>
</dbReference>
<dbReference type="InterPro" id="IPR003661">
    <property type="entry name" value="HisK_dim/P_dom"/>
</dbReference>
<evidence type="ECO:0000313" key="15">
    <source>
        <dbReference type="Proteomes" id="UP000593892"/>
    </source>
</evidence>
<dbReference type="InterPro" id="IPR036890">
    <property type="entry name" value="HATPase_C_sf"/>
</dbReference>
<dbReference type="PANTHER" id="PTHR45436">
    <property type="entry name" value="SENSOR HISTIDINE KINASE YKOH"/>
    <property type="match status" value="1"/>
</dbReference>
<dbReference type="InterPro" id="IPR004358">
    <property type="entry name" value="Sig_transdc_His_kin-like_C"/>
</dbReference>
<dbReference type="InterPro" id="IPR050428">
    <property type="entry name" value="TCS_sensor_his_kinase"/>
</dbReference>
<evidence type="ECO:0000256" key="11">
    <source>
        <dbReference type="SAM" id="Phobius"/>
    </source>
</evidence>
<dbReference type="GO" id="GO:0000155">
    <property type="term" value="F:phosphorelay sensor kinase activity"/>
    <property type="evidence" value="ECO:0007669"/>
    <property type="project" value="InterPro"/>
</dbReference>
<accession>A0A7S7SM34</accession>
<keyword evidence="6 11" id="KW-0812">Transmembrane</keyword>
<keyword evidence="7" id="KW-0418">Kinase</keyword>
<keyword evidence="4" id="KW-0597">Phosphoprotein</keyword>
<reference evidence="14 15" key="1">
    <citation type="submission" date="2020-10" db="EMBL/GenBank/DDBJ databases">
        <title>Complete genome sequence of Paludibaculum fermentans P105T, a facultatively anaerobic acidobacterium capable of dissimilatory Fe(III) reduction.</title>
        <authorList>
            <person name="Dedysh S.N."/>
            <person name="Beletsky A.V."/>
            <person name="Kulichevskaya I.S."/>
            <person name="Mardanov A.V."/>
            <person name="Ravin N.V."/>
        </authorList>
    </citation>
    <scope>NUCLEOTIDE SEQUENCE [LARGE SCALE GENOMIC DNA]</scope>
    <source>
        <strain evidence="14 15">P105</strain>
    </source>
</reference>
<dbReference type="Gene3D" id="1.10.287.130">
    <property type="match status" value="1"/>
</dbReference>
<dbReference type="SMART" id="SM00387">
    <property type="entry name" value="HATPase_c"/>
    <property type="match status" value="1"/>
</dbReference>
<dbReference type="CDD" id="cd00075">
    <property type="entry name" value="HATPase"/>
    <property type="match status" value="1"/>
</dbReference>
<dbReference type="Gene3D" id="6.10.340.10">
    <property type="match status" value="1"/>
</dbReference>
<dbReference type="PROSITE" id="PS50109">
    <property type="entry name" value="HIS_KIN"/>
    <property type="match status" value="1"/>
</dbReference>
<dbReference type="SMART" id="SM00304">
    <property type="entry name" value="HAMP"/>
    <property type="match status" value="1"/>
</dbReference>
<comment type="catalytic activity">
    <reaction evidence="1">
        <text>ATP + protein L-histidine = ADP + protein N-phospho-L-histidine.</text>
        <dbReference type="EC" id="2.7.13.3"/>
    </reaction>
</comment>
<feature type="domain" description="Histidine kinase" evidence="12">
    <location>
        <begin position="263"/>
        <end position="479"/>
    </location>
</feature>
<name>A0A7S7SM34_PALFE</name>